<dbReference type="eggNOG" id="ENOG502SNEF">
    <property type="taxonomic scope" value="Eukaryota"/>
</dbReference>
<dbReference type="PANTHER" id="PTHR21310">
    <property type="entry name" value="AMINOGLYCOSIDE PHOSPHOTRANSFERASE-RELATED-RELATED"/>
    <property type="match status" value="1"/>
</dbReference>
<dbReference type="SUPFAM" id="SSF56112">
    <property type="entry name" value="Protein kinase-like (PK-like)"/>
    <property type="match status" value="1"/>
</dbReference>
<reference evidence="2 3" key="1">
    <citation type="journal article" date="2011" name="Genome Biol.">
        <title>Genome sequence of the insect pathogenic fungus Cordyceps militaris, a valued traditional Chinese medicine.</title>
        <authorList>
            <person name="Zheng P."/>
            <person name="Xia Y."/>
            <person name="Xiao G."/>
            <person name="Xiong C."/>
            <person name="Hu X."/>
            <person name="Zhang S."/>
            <person name="Zheng H."/>
            <person name="Huang Y."/>
            <person name="Zhou Y."/>
            <person name="Wang S."/>
            <person name="Zhao G.P."/>
            <person name="Liu X."/>
            <person name="St Leger R.J."/>
            <person name="Wang C."/>
        </authorList>
    </citation>
    <scope>NUCLEOTIDE SEQUENCE [LARGE SCALE GENOMIC DNA]</scope>
    <source>
        <strain evidence="2 3">CM01</strain>
    </source>
</reference>
<dbReference type="InterPro" id="IPR002575">
    <property type="entry name" value="Aminoglycoside_PTrfase"/>
</dbReference>
<dbReference type="RefSeq" id="XP_006670213.1">
    <property type="nucleotide sequence ID" value="XM_006670150.1"/>
</dbReference>
<feature type="domain" description="Aminoglycoside phosphotransferase" evidence="1">
    <location>
        <begin position="121"/>
        <end position="309"/>
    </location>
</feature>
<dbReference type="InterPro" id="IPR051678">
    <property type="entry name" value="AGP_Transferase"/>
</dbReference>
<evidence type="ECO:0000259" key="1">
    <source>
        <dbReference type="Pfam" id="PF01636"/>
    </source>
</evidence>
<organism evidence="2 3">
    <name type="scientific">Cordyceps militaris (strain CM01)</name>
    <name type="common">Caterpillar fungus</name>
    <dbReference type="NCBI Taxonomy" id="983644"/>
    <lineage>
        <taxon>Eukaryota</taxon>
        <taxon>Fungi</taxon>
        <taxon>Dikarya</taxon>
        <taxon>Ascomycota</taxon>
        <taxon>Pezizomycotina</taxon>
        <taxon>Sordariomycetes</taxon>
        <taxon>Hypocreomycetidae</taxon>
        <taxon>Hypocreales</taxon>
        <taxon>Cordycipitaceae</taxon>
        <taxon>Cordyceps</taxon>
    </lineage>
</organism>
<dbReference type="InterPro" id="IPR011009">
    <property type="entry name" value="Kinase-like_dom_sf"/>
</dbReference>
<sequence length="437" mass="49903">MDLIRALLSVWTSARSVLLTFWRRLIYGIKVIDVERGADQFPPAPKAIREAADAFLESLQTDAIEALASRYNDGKPCRVFFRLHGSFNVCYFVVFEEGPSWTVRIPITPRLYRPWDKILMPVVCAFGDDATLTDDKTQHQSFLISEFVGGTPLYSDRLADADDAARKRFFLQLFDYLAQLRSLEFQQLGSLMPATTASPSVGNLMSFSTNSFRLQLPSFTTAKDYILSQFDILQRQATIPIADYSETDSRYELFALHTVKTSFDEFASDVDASTDEPFVLNHADLHLANILVDEDLNILGIIDWEFANIVPLRLFTPPLWAIYQAPGLEKLTNLFVPELQAASLQDVRFERLYQEWYGKPGFGELCYLARLIRHPSDITQVFADYFEKKRPGDNLEKAESTFFADNPEMAIKAREIAEKNIIWTQHLKDSGMYESDK</sequence>
<dbReference type="PANTHER" id="PTHR21310:SF37">
    <property type="entry name" value="AMINOGLYCOSIDE PHOSPHOTRANSFERASE DOMAIN-CONTAINING PROTEIN"/>
    <property type="match status" value="1"/>
</dbReference>
<dbReference type="GeneID" id="18167025"/>
<dbReference type="Gene3D" id="3.90.1200.10">
    <property type="match status" value="1"/>
</dbReference>
<keyword evidence="3" id="KW-1185">Reference proteome</keyword>
<evidence type="ECO:0000313" key="2">
    <source>
        <dbReference type="EMBL" id="EGX93630.1"/>
    </source>
</evidence>
<proteinExistence type="predicted"/>
<dbReference type="KEGG" id="cmt:CCM_05005"/>
<keyword evidence="2" id="KW-0808">Transferase</keyword>
<dbReference type="VEuPathDB" id="FungiDB:CCM_05005"/>
<dbReference type="OrthoDB" id="4866437at2759"/>
<dbReference type="Pfam" id="PF01636">
    <property type="entry name" value="APH"/>
    <property type="match status" value="1"/>
</dbReference>
<keyword evidence="2" id="KW-0418">Kinase</keyword>
<dbReference type="InParanoid" id="G3JG12"/>
<accession>G3JG12</accession>
<dbReference type="OMA" id="ARDYMAS"/>
<dbReference type="HOGENOM" id="CLU_030115_2_1_1"/>
<name>G3JG12_CORMM</name>
<evidence type="ECO:0000313" key="3">
    <source>
        <dbReference type="Proteomes" id="UP000001610"/>
    </source>
</evidence>
<dbReference type="AlphaFoldDB" id="G3JG12"/>
<gene>
    <name evidence="2" type="ORF">CCM_05005</name>
</gene>
<dbReference type="Proteomes" id="UP000001610">
    <property type="component" value="Unassembled WGS sequence"/>
</dbReference>
<dbReference type="GO" id="GO:0016301">
    <property type="term" value="F:kinase activity"/>
    <property type="evidence" value="ECO:0007669"/>
    <property type="project" value="UniProtKB-KW"/>
</dbReference>
<protein>
    <submittedName>
        <fullName evidence="2">Protein kinase-like domain</fullName>
    </submittedName>
</protein>
<dbReference type="EMBL" id="JH126401">
    <property type="protein sequence ID" value="EGX93630.1"/>
    <property type="molecule type" value="Genomic_DNA"/>
</dbReference>